<name>A0A0A9BCE8_ARUDO</name>
<evidence type="ECO:0000313" key="1">
    <source>
        <dbReference type="EMBL" id="JAD56982.1"/>
    </source>
</evidence>
<sequence length="18" mass="2101">MCATWVRLQVVCHCQLLP</sequence>
<dbReference type="EMBL" id="GBRH01240913">
    <property type="protein sequence ID" value="JAD56982.1"/>
    <property type="molecule type" value="Transcribed_RNA"/>
</dbReference>
<protein>
    <submittedName>
        <fullName evidence="1">Uncharacterized protein</fullName>
    </submittedName>
</protein>
<reference evidence="1" key="2">
    <citation type="journal article" date="2015" name="Data Brief">
        <title>Shoot transcriptome of the giant reed, Arundo donax.</title>
        <authorList>
            <person name="Barrero R.A."/>
            <person name="Guerrero F.D."/>
            <person name="Moolhuijzen P."/>
            <person name="Goolsby J.A."/>
            <person name="Tidwell J."/>
            <person name="Bellgard S.E."/>
            <person name="Bellgard M.I."/>
        </authorList>
    </citation>
    <scope>NUCLEOTIDE SEQUENCE</scope>
    <source>
        <tissue evidence="1">Shoot tissue taken approximately 20 cm above the soil surface</tissue>
    </source>
</reference>
<proteinExistence type="predicted"/>
<organism evidence="1">
    <name type="scientific">Arundo donax</name>
    <name type="common">Giant reed</name>
    <name type="synonym">Donax arundinaceus</name>
    <dbReference type="NCBI Taxonomy" id="35708"/>
    <lineage>
        <taxon>Eukaryota</taxon>
        <taxon>Viridiplantae</taxon>
        <taxon>Streptophyta</taxon>
        <taxon>Embryophyta</taxon>
        <taxon>Tracheophyta</taxon>
        <taxon>Spermatophyta</taxon>
        <taxon>Magnoliopsida</taxon>
        <taxon>Liliopsida</taxon>
        <taxon>Poales</taxon>
        <taxon>Poaceae</taxon>
        <taxon>PACMAD clade</taxon>
        <taxon>Arundinoideae</taxon>
        <taxon>Arundineae</taxon>
        <taxon>Arundo</taxon>
    </lineage>
</organism>
<accession>A0A0A9BCE8</accession>
<reference evidence="1" key="1">
    <citation type="submission" date="2014-09" db="EMBL/GenBank/DDBJ databases">
        <authorList>
            <person name="Magalhaes I.L.F."/>
            <person name="Oliveira U."/>
            <person name="Santos F.R."/>
            <person name="Vidigal T.H.D.A."/>
            <person name="Brescovit A.D."/>
            <person name="Santos A.J."/>
        </authorList>
    </citation>
    <scope>NUCLEOTIDE SEQUENCE</scope>
    <source>
        <tissue evidence="1">Shoot tissue taken approximately 20 cm above the soil surface</tissue>
    </source>
</reference>
<dbReference type="AlphaFoldDB" id="A0A0A9BCE8"/>